<keyword evidence="2" id="KW-0238">DNA-binding</keyword>
<dbReference type="AlphaFoldDB" id="A0A5C5XS37"/>
<dbReference type="SMART" id="SM00342">
    <property type="entry name" value="HTH_ARAC"/>
    <property type="match status" value="1"/>
</dbReference>
<gene>
    <name evidence="5" type="ORF">CA85_28760</name>
</gene>
<evidence type="ECO:0000313" key="5">
    <source>
        <dbReference type="EMBL" id="TWT66017.1"/>
    </source>
</evidence>
<dbReference type="EMBL" id="SJPK01000006">
    <property type="protein sequence ID" value="TWT66017.1"/>
    <property type="molecule type" value="Genomic_DNA"/>
</dbReference>
<dbReference type="PANTHER" id="PTHR46796:SF12">
    <property type="entry name" value="HTH-TYPE DNA-BINDING TRANSCRIPTIONAL ACTIVATOR EUTR"/>
    <property type="match status" value="1"/>
</dbReference>
<evidence type="ECO:0000256" key="2">
    <source>
        <dbReference type="ARBA" id="ARBA00023125"/>
    </source>
</evidence>
<feature type="domain" description="HTH araC/xylS-type" evidence="4">
    <location>
        <begin position="1"/>
        <end position="96"/>
    </location>
</feature>
<keyword evidence="3" id="KW-0804">Transcription</keyword>
<name>A0A5C5XS37_9BACT</name>
<dbReference type="Gene3D" id="1.10.10.60">
    <property type="entry name" value="Homeodomain-like"/>
    <property type="match status" value="1"/>
</dbReference>
<dbReference type="Proteomes" id="UP000318053">
    <property type="component" value="Unassembled WGS sequence"/>
</dbReference>
<evidence type="ECO:0000256" key="1">
    <source>
        <dbReference type="ARBA" id="ARBA00023015"/>
    </source>
</evidence>
<dbReference type="RefSeq" id="WP_146391844.1">
    <property type="nucleotide sequence ID" value="NZ_SJPK01000006.1"/>
</dbReference>
<dbReference type="OrthoDB" id="6003540at2"/>
<dbReference type="Pfam" id="PF12833">
    <property type="entry name" value="HTH_18"/>
    <property type="match status" value="1"/>
</dbReference>
<organism evidence="5 6">
    <name type="scientific">Allorhodopirellula solitaria</name>
    <dbReference type="NCBI Taxonomy" id="2527987"/>
    <lineage>
        <taxon>Bacteria</taxon>
        <taxon>Pseudomonadati</taxon>
        <taxon>Planctomycetota</taxon>
        <taxon>Planctomycetia</taxon>
        <taxon>Pirellulales</taxon>
        <taxon>Pirellulaceae</taxon>
        <taxon>Allorhodopirellula</taxon>
    </lineage>
</organism>
<proteinExistence type="predicted"/>
<evidence type="ECO:0000259" key="4">
    <source>
        <dbReference type="PROSITE" id="PS01124"/>
    </source>
</evidence>
<dbReference type="GO" id="GO:0003700">
    <property type="term" value="F:DNA-binding transcription factor activity"/>
    <property type="evidence" value="ECO:0007669"/>
    <property type="project" value="InterPro"/>
</dbReference>
<dbReference type="PROSITE" id="PS00041">
    <property type="entry name" value="HTH_ARAC_FAMILY_1"/>
    <property type="match status" value="1"/>
</dbReference>
<dbReference type="InterPro" id="IPR050204">
    <property type="entry name" value="AraC_XylS_family_regulators"/>
</dbReference>
<dbReference type="PROSITE" id="PS01124">
    <property type="entry name" value="HTH_ARAC_FAMILY_2"/>
    <property type="match status" value="1"/>
</dbReference>
<reference evidence="5 6" key="1">
    <citation type="submission" date="2019-02" db="EMBL/GenBank/DDBJ databases">
        <title>Deep-cultivation of Planctomycetes and their phenomic and genomic characterization uncovers novel biology.</title>
        <authorList>
            <person name="Wiegand S."/>
            <person name="Jogler M."/>
            <person name="Boedeker C."/>
            <person name="Pinto D."/>
            <person name="Vollmers J."/>
            <person name="Rivas-Marin E."/>
            <person name="Kohn T."/>
            <person name="Peeters S.H."/>
            <person name="Heuer A."/>
            <person name="Rast P."/>
            <person name="Oberbeckmann S."/>
            <person name="Bunk B."/>
            <person name="Jeske O."/>
            <person name="Meyerdierks A."/>
            <person name="Storesund J.E."/>
            <person name="Kallscheuer N."/>
            <person name="Luecker S."/>
            <person name="Lage O.M."/>
            <person name="Pohl T."/>
            <person name="Merkel B.J."/>
            <person name="Hornburger P."/>
            <person name="Mueller R.-W."/>
            <person name="Bruemmer F."/>
            <person name="Labrenz M."/>
            <person name="Spormann A.M."/>
            <person name="Op Den Camp H."/>
            <person name="Overmann J."/>
            <person name="Amann R."/>
            <person name="Jetten M.S.M."/>
            <person name="Mascher T."/>
            <person name="Medema M.H."/>
            <person name="Devos D.P."/>
            <person name="Kaster A.-K."/>
            <person name="Ovreas L."/>
            <person name="Rohde M."/>
            <person name="Galperin M.Y."/>
            <person name="Jogler C."/>
        </authorList>
    </citation>
    <scope>NUCLEOTIDE SEQUENCE [LARGE SCALE GENOMIC DNA]</scope>
    <source>
        <strain evidence="5 6">CA85</strain>
    </source>
</reference>
<comment type="caution">
    <text evidence="5">The sequence shown here is derived from an EMBL/GenBank/DDBJ whole genome shotgun (WGS) entry which is preliminary data.</text>
</comment>
<keyword evidence="1" id="KW-0805">Transcription regulation</keyword>
<sequence>MANRVTKPFVLEALLDQTGLRERAMQRFCKEVYGLSPKQLFGVTRLNRVRRELLQRDDRSTSIRTLAEKWGVAHLGRFSADYRKLFGELPHETFQRHSDS</sequence>
<dbReference type="GO" id="GO:0043565">
    <property type="term" value="F:sequence-specific DNA binding"/>
    <property type="evidence" value="ECO:0007669"/>
    <property type="project" value="InterPro"/>
</dbReference>
<evidence type="ECO:0000313" key="6">
    <source>
        <dbReference type="Proteomes" id="UP000318053"/>
    </source>
</evidence>
<dbReference type="PANTHER" id="PTHR46796">
    <property type="entry name" value="HTH-TYPE TRANSCRIPTIONAL ACTIVATOR RHAS-RELATED"/>
    <property type="match status" value="1"/>
</dbReference>
<protein>
    <submittedName>
        <fullName evidence="5">Transcriptional regulator EutR</fullName>
    </submittedName>
</protein>
<keyword evidence="6" id="KW-1185">Reference proteome</keyword>
<evidence type="ECO:0000256" key="3">
    <source>
        <dbReference type="ARBA" id="ARBA00023163"/>
    </source>
</evidence>
<dbReference type="InterPro" id="IPR018062">
    <property type="entry name" value="HTH_AraC-typ_CS"/>
</dbReference>
<accession>A0A5C5XS37</accession>
<dbReference type="InterPro" id="IPR018060">
    <property type="entry name" value="HTH_AraC"/>
</dbReference>